<dbReference type="PANTHER" id="PTHR30137:SF19">
    <property type="entry name" value="LUCIFERASE-LIKE MONOOXYGENASE"/>
    <property type="match status" value="1"/>
</dbReference>
<dbReference type="Gene3D" id="3.20.20.30">
    <property type="entry name" value="Luciferase-like domain"/>
    <property type="match status" value="1"/>
</dbReference>
<dbReference type="InterPro" id="IPR019949">
    <property type="entry name" value="CmoO-like"/>
</dbReference>
<dbReference type="RefSeq" id="WP_126476384.1">
    <property type="nucleotide sequence ID" value="NZ_RXWV01000005.1"/>
</dbReference>
<evidence type="ECO:0000313" key="4">
    <source>
        <dbReference type="Proteomes" id="UP000274792"/>
    </source>
</evidence>
<comment type="similarity">
    <text evidence="1">To bacterial alkanal monooxygenase alpha and beta chains.</text>
</comment>
<organism evidence="3 4">
    <name type="scientific">Mammaliicoccus sciuri</name>
    <name type="common">Staphylococcus sciuri</name>
    <dbReference type="NCBI Taxonomy" id="1296"/>
    <lineage>
        <taxon>Bacteria</taxon>
        <taxon>Bacillati</taxon>
        <taxon>Bacillota</taxon>
        <taxon>Bacilli</taxon>
        <taxon>Bacillales</taxon>
        <taxon>Staphylococcaceae</taxon>
        <taxon>Mammaliicoccus</taxon>
    </lineage>
</organism>
<feature type="domain" description="Luciferase-like" evidence="2">
    <location>
        <begin position="1"/>
        <end position="299"/>
    </location>
</feature>
<dbReference type="NCBIfam" id="TIGR03558">
    <property type="entry name" value="oxido_grp_1"/>
    <property type="match status" value="1"/>
</dbReference>
<dbReference type="Pfam" id="PF00296">
    <property type="entry name" value="Bac_luciferase"/>
    <property type="match status" value="1"/>
</dbReference>
<protein>
    <submittedName>
        <fullName evidence="3">LLM class flavin-dependent oxidoreductase</fullName>
    </submittedName>
</protein>
<gene>
    <name evidence="3" type="ORF">CD117_00870</name>
</gene>
<dbReference type="SUPFAM" id="SSF51679">
    <property type="entry name" value="Bacterial luciferase-like"/>
    <property type="match status" value="1"/>
</dbReference>
<dbReference type="GO" id="GO:0005829">
    <property type="term" value="C:cytosol"/>
    <property type="evidence" value="ECO:0007669"/>
    <property type="project" value="TreeGrafter"/>
</dbReference>
<dbReference type="Proteomes" id="UP000274792">
    <property type="component" value="Unassembled WGS sequence"/>
</dbReference>
<dbReference type="CDD" id="cd00347">
    <property type="entry name" value="Flavin_utilizing_monoxygenases"/>
    <property type="match status" value="1"/>
</dbReference>
<dbReference type="FunFam" id="3.20.20.30:FF:000002">
    <property type="entry name" value="LLM class flavin-dependent oxidoreductase"/>
    <property type="match status" value="1"/>
</dbReference>
<evidence type="ECO:0000313" key="3">
    <source>
        <dbReference type="EMBL" id="RTX75310.1"/>
    </source>
</evidence>
<dbReference type="InterPro" id="IPR011251">
    <property type="entry name" value="Luciferase-like_dom"/>
</dbReference>
<name>A0AAJ4SK99_MAMSC</name>
<accession>A0AAJ4SK99</accession>
<dbReference type="InterPro" id="IPR050766">
    <property type="entry name" value="Bact_Lucif_Oxidored"/>
</dbReference>
<sequence length="335" mass="37596">MKLSVLDQAPISKGSTPEETLQNTIALAQWTESLGYHRYWVAEHHNTSGLASSSPEILMTQIAASTERIRVGSGGILLPQYNPYKIAENGKTLSALFPNRIDLGFGNSPGGSPITQKALTDDHIKPIEDFYRQASDLQGFLHNSLPRDHKFRLVKAGPRIDNPPIMWLLGLTENGAKNAAQLGIGFVIGHFINPKYKEVAMKRYYEDFKPSVNMKEPSTIVCIFVVCAETDEAAEQLAISQDKWLLNVGKGLGTKVQPPEEINIDDYTEEELELIKTNRKRSIIGSPQTVRKQLNQLAEEYQTDEFMIITNIYDFEAKKKSYQLLAEEILTENEI</sequence>
<evidence type="ECO:0000259" key="2">
    <source>
        <dbReference type="Pfam" id="PF00296"/>
    </source>
</evidence>
<dbReference type="InterPro" id="IPR036661">
    <property type="entry name" value="Luciferase-like_sf"/>
</dbReference>
<dbReference type="EMBL" id="RXWV01000005">
    <property type="protein sequence ID" value="RTX75310.1"/>
    <property type="molecule type" value="Genomic_DNA"/>
</dbReference>
<dbReference type="GO" id="GO:0016705">
    <property type="term" value="F:oxidoreductase activity, acting on paired donors, with incorporation or reduction of molecular oxygen"/>
    <property type="evidence" value="ECO:0007669"/>
    <property type="project" value="InterPro"/>
</dbReference>
<comment type="caution">
    <text evidence="3">The sequence shown here is derived from an EMBL/GenBank/DDBJ whole genome shotgun (WGS) entry which is preliminary data.</text>
</comment>
<proteinExistence type="predicted"/>
<reference evidence="3 4" key="1">
    <citation type="submission" date="2018-10" db="EMBL/GenBank/DDBJ databases">
        <title>A collection Staphylococci species genome sequencing.</title>
        <authorList>
            <person name="Cole K."/>
        </authorList>
    </citation>
    <scope>NUCLEOTIDE SEQUENCE [LARGE SCALE GENOMIC DNA]</scope>
    <source>
        <strain evidence="4">NCTC 12218</strain>
    </source>
</reference>
<dbReference type="PANTHER" id="PTHR30137">
    <property type="entry name" value="LUCIFERASE-LIKE MONOOXYGENASE"/>
    <property type="match status" value="1"/>
</dbReference>
<dbReference type="AlphaFoldDB" id="A0AAJ4SK99"/>
<evidence type="ECO:0000256" key="1">
    <source>
        <dbReference type="ARBA" id="ARBA00007789"/>
    </source>
</evidence>